<keyword evidence="2" id="KW-1133">Transmembrane helix</keyword>
<protein>
    <submittedName>
        <fullName evidence="4">Uncharacterized protein</fullName>
    </submittedName>
</protein>
<feature type="transmembrane region" description="Helical" evidence="2">
    <location>
        <begin position="212"/>
        <end position="236"/>
    </location>
</feature>
<feature type="transmembrane region" description="Helical" evidence="2">
    <location>
        <begin position="179"/>
        <end position="200"/>
    </location>
</feature>
<evidence type="ECO:0000256" key="3">
    <source>
        <dbReference type="SAM" id="SignalP"/>
    </source>
</evidence>
<evidence type="ECO:0000256" key="2">
    <source>
        <dbReference type="SAM" id="Phobius"/>
    </source>
</evidence>
<organism evidence="4 5">
    <name type="scientific">Methylorubrum suomiense</name>
    <dbReference type="NCBI Taxonomy" id="144191"/>
    <lineage>
        <taxon>Bacteria</taxon>
        <taxon>Pseudomonadati</taxon>
        <taxon>Pseudomonadota</taxon>
        <taxon>Alphaproteobacteria</taxon>
        <taxon>Hyphomicrobiales</taxon>
        <taxon>Methylobacteriaceae</taxon>
        <taxon>Methylorubrum</taxon>
    </lineage>
</organism>
<proteinExistence type="predicted"/>
<accession>A0ABQ4UVS8</accession>
<dbReference type="EMBL" id="BPRE01000005">
    <property type="protein sequence ID" value="GJE75504.1"/>
    <property type="molecule type" value="Genomic_DNA"/>
</dbReference>
<reference evidence="4" key="2">
    <citation type="submission" date="2021-08" db="EMBL/GenBank/DDBJ databases">
        <authorList>
            <person name="Tani A."/>
            <person name="Ola A."/>
            <person name="Ogura Y."/>
            <person name="Katsura K."/>
            <person name="Hayashi T."/>
        </authorList>
    </citation>
    <scope>NUCLEOTIDE SEQUENCE</scope>
    <source>
        <strain evidence="4">DSM 14458</strain>
    </source>
</reference>
<keyword evidence="2" id="KW-0472">Membrane</keyword>
<keyword evidence="2" id="KW-0812">Transmembrane</keyword>
<keyword evidence="5" id="KW-1185">Reference proteome</keyword>
<evidence type="ECO:0000313" key="5">
    <source>
        <dbReference type="Proteomes" id="UP001055093"/>
    </source>
</evidence>
<name>A0ABQ4UVS8_9HYPH</name>
<feature type="signal peptide" evidence="3">
    <location>
        <begin position="1"/>
        <end position="34"/>
    </location>
</feature>
<comment type="caution">
    <text evidence="4">The sequence shown here is derived from an EMBL/GenBank/DDBJ whole genome shotgun (WGS) entry which is preliminary data.</text>
</comment>
<reference evidence="4" key="1">
    <citation type="journal article" date="2021" name="Front. Microbiol.">
        <title>Comprehensive Comparative Genomics and Phenotyping of Methylobacterium Species.</title>
        <authorList>
            <person name="Alessa O."/>
            <person name="Ogura Y."/>
            <person name="Fujitani Y."/>
            <person name="Takami H."/>
            <person name="Hayashi T."/>
            <person name="Sahin N."/>
            <person name="Tani A."/>
        </authorList>
    </citation>
    <scope>NUCLEOTIDE SEQUENCE</scope>
    <source>
        <strain evidence="4">DSM 14458</strain>
    </source>
</reference>
<evidence type="ECO:0000313" key="4">
    <source>
        <dbReference type="EMBL" id="GJE75504.1"/>
    </source>
</evidence>
<feature type="region of interest" description="Disordered" evidence="1">
    <location>
        <begin position="244"/>
        <end position="268"/>
    </location>
</feature>
<feature type="transmembrane region" description="Helical" evidence="2">
    <location>
        <begin position="136"/>
        <end position="158"/>
    </location>
</feature>
<feature type="transmembrane region" description="Helical" evidence="2">
    <location>
        <begin position="98"/>
        <end position="124"/>
    </location>
</feature>
<sequence>MSSALHPQPKRWIRPVAVVALVLPLLLVAVPASAADAAPKVLTLPLPAPFPPIRVLTLFVGLHLIGLCFGLGGATMLDFWILRWMRWGGLPPEIARTFLFVSKVVSVGIVLLWISGLGFLALYSVESPEKLSNPKLLAKFIIVLVLTVNGLLIHALVLPSVLRDVSRPMFEGVSHLTTIVFLVSGAVSGVSWYAAFALGLMRELNGRVSTALLLSLWLVAVVTAALGAFAFWQYLLARSARGEMAKPSPDSRPLDFGDTPPPHPMRAVPMTFTQVPESRIVLIGRR</sequence>
<feature type="transmembrane region" description="Helical" evidence="2">
    <location>
        <begin position="53"/>
        <end position="77"/>
    </location>
</feature>
<evidence type="ECO:0000256" key="1">
    <source>
        <dbReference type="SAM" id="MobiDB-lite"/>
    </source>
</evidence>
<gene>
    <name evidence="4" type="ORF">BGCPKDLD_2088</name>
</gene>
<feature type="chain" id="PRO_5045984234" evidence="3">
    <location>
        <begin position="35"/>
        <end position="286"/>
    </location>
</feature>
<keyword evidence="3" id="KW-0732">Signal</keyword>
<dbReference type="Proteomes" id="UP001055093">
    <property type="component" value="Unassembled WGS sequence"/>
</dbReference>